<organism evidence="1 2">
    <name type="scientific">Levilactobacillus spicheri DSM 15429</name>
    <dbReference type="NCBI Taxonomy" id="1423805"/>
    <lineage>
        <taxon>Bacteria</taxon>
        <taxon>Bacillati</taxon>
        <taxon>Bacillota</taxon>
        <taxon>Bacilli</taxon>
        <taxon>Lactobacillales</taxon>
        <taxon>Lactobacillaceae</taxon>
        <taxon>Levilactobacillus</taxon>
    </lineage>
</organism>
<protein>
    <submittedName>
        <fullName evidence="1">Uncharacterized protein</fullName>
    </submittedName>
</protein>
<dbReference type="AlphaFoldDB" id="A0A0R1QZI0"/>
<dbReference type="Proteomes" id="UP000051835">
    <property type="component" value="Unassembled WGS sequence"/>
</dbReference>
<proteinExistence type="predicted"/>
<dbReference type="NCBIfam" id="NF047498">
    <property type="entry name" value="LIC_12616_fam"/>
    <property type="match status" value="1"/>
</dbReference>
<reference evidence="1 2" key="1">
    <citation type="journal article" date="2015" name="Genome Announc.">
        <title>Expanding the biotechnology potential of lactobacilli through comparative genomics of 213 strains and associated genera.</title>
        <authorList>
            <person name="Sun Z."/>
            <person name="Harris H.M."/>
            <person name="McCann A."/>
            <person name="Guo C."/>
            <person name="Argimon S."/>
            <person name="Zhang W."/>
            <person name="Yang X."/>
            <person name="Jeffery I.B."/>
            <person name="Cooney J.C."/>
            <person name="Kagawa T.F."/>
            <person name="Liu W."/>
            <person name="Song Y."/>
            <person name="Salvetti E."/>
            <person name="Wrobel A."/>
            <person name="Rasinkangas P."/>
            <person name="Parkhill J."/>
            <person name="Rea M.C."/>
            <person name="O'Sullivan O."/>
            <person name="Ritari J."/>
            <person name="Douillard F.P."/>
            <person name="Paul Ross R."/>
            <person name="Yang R."/>
            <person name="Briner A.E."/>
            <person name="Felis G.E."/>
            <person name="de Vos W.M."/>
            <person name="Barrangou R."/>
            <person name="Klaenhammer T.R."/>
            <person name="Caufield P.W."/>
            <person name="Cui Y."/>
            <person name="Zhang H."/>
            <person name="O'Toole P.W."/>
        </authorList>
    </citation>
    <scope>NUCLEOTIDE SEQUENCE [LARGE SCALE GENOMIC DNA]</scope>
    <source>
        <strain evidence="1 2">DSM 15429</strain>
    </source>
</reference>
<comment type="caution">
    <text evidence="1">The sequence shown here is derived from an EMBL/GenBank/DDBJ whole genome shotgun (WGS) entry which is preliminary data.</text>
</comment>
<evidence type="ECO:0000313" key="2">
    <source>
        <dbReference type="Proteomes" id="UP000051835"/>
    </source>
</evidence>
<evidence type="ECO:0000313" key="1">
    <source>
        <dbReference type="EMBL" id="KRL50432.1"/>
    </source>
</evidence>
<dbReference type="PATRIC" id="fig|1423805.4.peg.2150"/>
<dbReference type="EMBL" id="AZFC01000002">
    <property type="protein sequence ID" value="KRL50432.1"/>
    <property type="molecule type" value="Genomic_DNA"/>
</dbReference>
<name>A0A0R1QZI0_9LACO</name>
<accession>A0A0R1QZI0</accession>
<sequence length="144" mass="16646">MKPGEKIPWVYEKVADEKRQLPFFSWHISVPHQRILWKQVNGEFYTKTIQVKIHAADPLEANDRIEWMQNILNSMQPQLDLAQKGISVISVSDPEPLDEDWTISIENQVGTNVRLMVNSNYHDNTQSGEIAAVEPNYTIKKEES</sequence>
<gene>
    <name evidence="1" type="ORF">FD37_GL002098</name>
</gene>